<evidence type="ECO:0000259" key="3">
    <source>
        <dbReference type="PROSITE" id="PS50977"/>
    </source>
</evidence>
<dbReference type="EMBL" id="BAABAE010000003">
    <property type="protein sequence ID" value="GAA3740289.1"/>
    <property type="molecule type" value="Genomic_DNA"/>
</dbReference>
<dbReference type="InterPro" id="IPR050109">
    <property type="entry name" value="HTH-type_TetR-like_transc_reg"/>
</dbReference>
<organism evidence="4 5">
    <name type="scientific">Leifsonella bigeumensis</name>
    <dbReference type="NCBI Taxonomy" id="433643"/>
    <lineage>
        <taxon>Bacteria</taxon>
        <taxon>Bacillati</taxon>
        <taxon>Actinomycetota</taxon>
        <taxon>Actinomycetes</taxon>
        <taxon>Micrococcales</taxon>
        <taxon>Microbacteriaceae</taxon>
        <taxon>Leifsonella</taxon>
    </lineage>
</organism>
<accession>A0ABP7FKR0</accession>
<evidence type="ECO:0000313" key="4">
    <source>
        <dbReference type="EMBL" id="GAA3740289.1"/>
    </source>
</evidence>
<sequence>MPDWIPNRSSAKGRLALAALEVFGSSPFDVVSVSTLARAADVTTGALYHHFGSKVGLYDAVRGDVERRVLDRVEGAFAARPDDEPAAAALAALKVAFDYLTDQGYTRLLGADHPDRRVDPIVEYLSGVVDRDHVPLARLLCAAWREALLSVSDGVSSADARTALDALHVRVQ</sequence>
<feature type="domain" description="HTH tetR-type" evidence="3">
    <location>
        <begin position="9"/>
        <end position="69"/>
    </location>
</feature>
<dbReference type="PANTHER" id="PTHR30055">
    <property type="entry name" value="HTH-TYPE TRANSCRIPTIONAL REGULATOR RUTR"/>
    <property type="match status" value="1"/>
</dbReference>
<keyword evidence="1 2" id="KW-0238">DNA-binding</keyword>
<dbReference type="Proteomes" id="UP001501004">
    <property type="component" value="Unassembled WGS sequence"/>
</dbReference>
<proteinExistence type="predicted"/>
<keyword evidence="5" id="KW-1185">Reference proteome</keyword>
<name>A0ABP7FKR0_9MICO</name>
<protein>
    <recommendedName>
        <fullName evidence="3">HTH tetR-type domain-containing protein</fullName>
    </recommendedName>
</protein>
<dbReference type="PRINTS" id="PR00455">
    <property type="entry name" value="HTHTETR"/>
</dbReference>
<feature type="DNA-binding region" description="H-T-H motif" evidence="2">
    <location>
        <begin position="32"/>
        <end position="51"/>
    </location>
</feature>
<dbReference type="InterPro" id="IPR001647">
    <property type="entry name" value="HTH_TetR"/>
</dbReference>
<evidence type="ECO:0000256" key="2">
    <source>
        <dbReference type="PROSITE-ProRule" id="PRU00335"/>
    </source>
</evidence>
<dbReference type="InterPro" id="IPR009057">
    <property type="entry name" value="Homeodomain-like_sf"/>
</dbReference>
<reference evidence="5" key="1">
    <citation type="journal article" date="2019" name="Int. J. Syst. Evol. Microbiol.">
        <title>The Global Catalogue of Microorganisms (GCM) 10K type strain sequencing project: providing services to taxonomists for standard genome sequencing and annotation.</title>
        <authorList>
            <consortium name="The Broad Institute Genomics Platform"/>
            <consortium name="The Broad Institute Genome Sequencing Center for Infectious Disease"/>
            <person name="Wu L."/>
            <person name="Ma J."/>
        </authorList>
    </citation>
    <scope>NUCLEOTIDE SEQUENCE [LARGE SCALE GENOMIC DNA]</scope>
    <source>
        <strain evidence="5">JCM 16949</strain>
    </source>
</reference>
<dbReference type="RefSeq" id="WP_344755301.1">
    <property type="nucleotide sequence ID" value="NZ_BAABAE010000003.1"/>
</dbReference>
<dbReference type="Gene3D" id="1.10.357.10">
    <property type="entry name" value="Tetracycline Repressor, domain 2"/>
    <property type="match status" value="1"/>
</dbReference>
<evidence type="ECO:0000256" key="1">
    <source>
        <dbReference type="ARBA" id="ARBA00023125"/>
    </source>
</evidence>
<evidence type="ECO:0000313" key="5">
    <source>
        <dbReference type="Proteomes" id="UP001501004"/>
    </source>
</evidence>
<gene>
    <name evidence="4" type="ORF">GCM10022239_14930</name>
</gene>
<dbReference type="SUPFAM" id="SSF46689">
    <property type="entry name" value="Homeodomain-like"/>
    <property type="match status" value="1"/>
</dbReference>
<dbReference type="Pfam" id="PF00440">
    <property type="entry name" value="TetR_N"/>
    <property type="match status" value="1"/>
</dbReference>
<dbReference type="PROSITE" id="PS50977">
    <property type="entry name" value="HTH_TETR_2"/>
    <property type="match status" value="1"/>
</dbReference>
<dbReference type="PANTHER" id="PTHR30055:SF226">
    <property type="entry name" value="HTH-TYPE TRANSCRIPTIONAL REGULATOR PKSA"/>
    <property type="match status" value="1"/>
</dbReference>
<comment type="caution">
    <text evidence="4">The sequence shown here is derived from an EMBL/GenBank/DDBJ whole genome shotgun (WGS) entry which is preliminary data.</text>
</comment>